<dbReference type="Pfam" id="PF01569">
    <property type="entry name" value="PAP2"/>
    <property type="match status" value="1"/>
</dbReference>
<dbReference type="SUPFAM" id="SSF48317">
    <property type="entry name" value="Acid phosphatase/Vanadium-dependent haloperoxidase"/>
    <property type="match status" value="1"/>
</dbReference>
<dbReference type="InterPro" id="IPR000326">
    <property type="entry name" value="PAP2/HPO"/>
</dbReference>
<feature type="transmembrane region" description="Helical" evidence="1">
    <location>
        <begin position="120"/>
        <end position="140"/>
    </location>
</feature>
<feature type="domain" description="Phosphatidic acid phosphatase type 2/haloperoxidase" evidence="2">
    <location>
        <begin position="82"/>
        <end position="192"/>
    </location>
</feature>
<dbReference type="EMBL" id="BMQG01000032">
    <property type="protein sequence ID" value="GGM59764.1"/>
    <property type="molecule type" value="Genomic_DNA"/>
</dbReference>
<keyword evidence="1" id="KW-0472">Membrane</keyword>
<dbReference type="AlphaFoldDB" id="A0A8H9GT00"/>
<accession>A0A8H9GT00</accession>
<keyword evidence="4" id="KW-1185">Reference proteome</keyword>
<name>A0A8H9GT00_9DEIO</name>
<keyword evidence="1" id="KW-0812">Transmembrane</keyword>
<feature type="transmembrane region" description="Helical" evidence="1">
    <location>
        <begin position="82"/>
        <end position="100"/>
    </location>
</feature>
<comment type="caution">
    <text evidence="3">The sequence shown here is derived from an EMBL/GenBank/DDBJ whole genome shotgun (WGS) entry which is preliminary data.</text>
</comment>
<feature type="transmembrane region" description="Helical" evidence="1">
    <location>
        <begin position="149"/>
        <end position="169"/>
    </location>
</feature>
<feature type="transmembrane region" description="Helical" evidence="1">
    <location>
        <begin position="54"/>
        <end position="75"/>
    </location>
</feature>
<feature type="transmembrane region" description="Helical" evidence="1">
    <location>
        <begin position="247"/>
        <end position="270"/>
    </location>
</feature>
<feature type="transmembrane region" description="Helical" evidence="1">
    <location>
        <begin position="213"/>
        <end position="232"/>
    </location>
</feature>
<organism evidence="3 4">
    <name type="scientific">Deinococcus arenae</name>
    <dbReference type="NCBI Taxonomy" id="1452751"/>
    <lineage>
        <taxon>Bacteria</taxon>
        <taxon>Thermotogati</taxon>
        <taxon>Deinococcota</taxon>
        <taxon>Deinococci</taxon>
        <taxon>Deinococcales</taxon>
        <taxon>Deinococcaceae</taxon>
        <taxon>Deinococcus</taxon>
    </lineage>
</organism>
<evidence type="ECO:0000313" key="3">
    <source>
        <dbReference type="EMBL" id="GGM59764.1"/>
    </source>
</evidence>
<dbReference type="SMART" id="SM00014">
    <property type="entry name" value="acidPPc"/>
    <property type="match status" value="1"/>
</dbReference>
<sequence length="286" mass="31253">MTQRRWRRLILLAVTVFCGTYGLLVRTAAGQRLENAALRGADQVVWVQDAANDVLNLITVRSLAGAVLILASIGLMRRRPRLSLAAVGLVGMSLGLTEVFKRVLLPRPPLAVAPDVYMHNSFPSGHTTIAMSVLLALVLVSRSRFRGSIMLLCMLYALGVGSWTLIAKWHRFSDTVGADAVALGVACAASLWLSRRDLVQPADTTELWPRQVLVTLLVLVLLFLVGASLLLLENAGTDLPAGQARDFRIFLAVTALSGACSIGTALLFWWTWFRLDVTPRLPERSR</sequence>
<reference evidence="4" key="1">
    <citation type="journal article" date="2019" name="Int. J. Syst. Evol. Microbiol.">
        <title>The Global Catalogue of Microorganisms (GCM) 10K type strain sequencing project: providing services to taxonomists for standard genome sequencing and annotation.</title>
        <authorList>
            <consortium name="The Broad Institute Genomics Platform"/>
            <consortium name="The Broad Institute Genome Sequencing Center for Infectious Disease"/>
            <person name="Wu L."/>
            <person name="Ma J."/>
        </authorList>
    </citation>
    <scope>NUCLEOTIDE SEQUENCE [LARGE SCALE GENOMIC DNA]</scope>
    <source>
        <strain evidence="4">JCM 31047</strain>
    </source>
</reference>
<dbReference type="Proteomes" id="UP000600547">
    <property type="component" value="Unassembled WGS sequence"/>
</dbReference>
<proteinExistence type="predicted"/>
<gene>
    <name evidence="3" type="ORF">GCM10008956_39300</name>
</gene>
<evidence type="ECO:0000313" key="4">
    <source>
        <dbReference type="Proteomes" id="UP000600547"/>
    </source>
</evidence>
<dbReference type="InterPro" id="IPR036938">
    <property type="entry name" value="PAP2/HPO_sf"/>
</dbReference>
<keyword evidence="1" id="KW-1133">Transmembrane helix</keyword>
<feature type="transmembrane region" description="Helical" evidence="1">
    <location>
        <begin position="175"/>
        <end position="193"/>
    </location>
</feature>
<dbReference type="Gene3D" id="1.20.144.10">
    <property type="entry name" value="Phosphatidic acid phosphatase type 2/haloperoxidase"/>
    <property type="match status" value="1"/>
</dbReference>
<evidence type="ECO:0000256" key="1">
    <source>
        <dbReference type="SAM" id="Phobius"/>
    </source>
</evidence>
<protein>
    <recommendedName>
        <fullName evidence="2">Phosphatidic acid phosphatase type 2/haloperoxidase domain-containing protein</fullName>
    </recommendedName>
</protein>
<evidence type="ECO:0000259" key="2">
    <source>
        <dbReference type="SMART" id="SM00014"/>
    </source>
</evidence>